<sequence>MRGAAHRKGAAESVWLRRDFSPATDPVIPGRITSWRRDVG</sequence>
<gene>
    <name evidence="1" type="ORF">EV667_1486</name>
</gene>
<protein>
    <submittedName>
        <fullName evidence="1">Uncharacterized protein</fullName>
    </submittedName>
</protein>
<comment type="caution">
    <text evidence="1">The sequence shown here is derived from an EMBL/GenBank/DDBJ whole genome shotgun (WGS) entry which is preliminary data.</text>
</comment>
<dbReference type="Proteomes" id="UP000295030">
    <property type="component" value="Unassembled WGS sequence"/>
</dbReference>
<organism evidence="1 2">
    <name type="scientific">Ancylobacter aquaticus</name>
    <dbReference type="NCBI Taxonomy" id="100"/>
    <lineage>
        <taxon>Bacteria</taxon>
        <taxon>Pseudomonadati</taxon>
        <taxon>Pseudomonadota</taxon>
        <taxon>Alphaproteobacteria</taxon>
        <taxon>Hyphomicrobiales</taxon>
        <taxon>Xanthobacteraceae</taxon>
        <taxon>Ancylobacter</taxon>
    </lineage>
</organism>
<accession>A0A4R1I7K1</accession>
<dbReference type="EMBL" id="SMFY01000001">
    <property type="protein sequence ID" value="TCK31377.1"/>
    <property type="molecule type" value="Genomic_DNA"/>
</dbReference>
<proteinExistence type="predicted"/>
<reference evidence="1 2" key="1">
    <citation type="submission" date="2019-03" db="EMBL/GenBank/DDBJ databases">
        <title>Genomic Encyclopedia of Type Strains, Phase IV (KMG-IV): sequencing the most valuable type-strain genomes for metagenomic binning, comparative biology and taxonomic classification.</title>
        <authorList>
            <person name="Goeker M."/>
        </authorList>
    </citation>
    <scope>NUCLEOTIDE SEQUENCE [LARGE SCALE GENOMIC DNA]</scope>
    <source>
        <strain evidence="1 2">DSM 101</strain>
    </source>
</reference>
<dbReference type="AlphaFoldDB" id="A0A4R1I7K1"/>
<name>A0A4R1I7K1_ANCAQ</name>
<keyword evidence="2" id="KW-1185">Reference proteome</keyword>
<evidence type="ECO:0000313" key="1">
    <source>
        <dbReference type="EMBL" id="TCK31377.1"/>
    </source>
</evidence>
<evidence type="ECO:0000313" key="2">
    <source>
        <dbReference type="Proteomes" id="UP000295030"/>
    </source>
</evidence>